<evidence type="ECO:0000313" key="2">
    <source>
        <dbReference type="Proteomes" id="UP001056937"/>
    </source>
</evidence>
<accession>A0ABY4X7L0</accession>
<gene>
    <name evidence="1" type="ORF">LHA26_00130</name>
</gene>
<evidence type="ECO:0000313" key="1">
    <source>
        <dbReference type="EMBL" id="USI72929.1"/>
    </source>
</evidence>
<protein>
    <submittedName>
        <fullName evidence="1">DUF1192 domain-containing protein</fullName>
    </submittedName>
</protein>
<dbReference type="InterPro" id="IPR009579">
    <property type="entry name" value="DUF1192"/>
</dbReference>
<organism evidence="1 2">
    <name type="scientific">Sphingomonas morindae</name>
    <dbReference type="NCBI Taxonomy" id="1541170"/>
    <lineage>
        <taxon>Bacteria</taxon>
        <taxon>Pseudomonadati</taxon>
        <taxon>Pseudomonadota</taxon>
        <taxon>Alphaproteobacteria</taxon>
        <taxon>Sphingomonadales</taxon>
        <taxon>Sphingomonadaceae</taxon>
        <taxon>Sphingomonas</taxon>
    </lineage>
</organism>
<reference evidence="1" key="1">
    <citation type="journal article" date="2022" name="Toxins">
        <title>Genomic Analysis of Sphingopyxis sp. USTB-05 for Biodegrading Cyanobacterial Hepatotoxins.</title>
        <authorList>
            <person name="Liu C."/>
            <person name="Xu Q."/>
            <person name="Zhao Z."/>
            <person name="Zhang H."/>
            <person name="Liu X."/>
            <person name="Yin C."/>
            <person name="Liu Y."/>
            <person name="Yan H."/>
        </authorList>
    </citation>
    <scope>NUCLEOTIDE SEQUENCE</scope>
    <source>
        <strain evidence="1">NBD5</strain>
    </source>
</reference>
<keyword evidence="2" id="KW-1185">Reference proteome</keyword>
<sequence length="65" mass="7076">MDGDDSLPRARHDPLALLASQDLGLLSVEELHARIAALQAEVARTTTQVEHAVNTRATADALFRR</sequence>
<name>A0ABY4X7L0_9SPHN</name>
<dbReference type="Pfam" id="PF06698">
    <property type="entry name" value="DUF1192"/>
    <property type="match status" value="1"/>
</dbReference>
<dbReference type="EMBL" id="CP084930">
    <property type="protein sequence ID" value="USI72929.1"/>
    <property type="molecule type" value="Genomic_DNA"/>
</dbReference>
<proteinExistence type="predicted"/>
<dbReference type="RefSeq" id="WP_252166740.1">
    <property type="nucleotide sequence ID" value="NZ_CP084930.1"/>
</dbReference>
<dbReference type="Proteomes" id="UP001056937">
    <property type="component" value="Chromosome 1"/>
</dbReference>